<dbReference type="Proteomes" id="UP001161757">
    <property type="component" value="Unassembled WGS sequence"/>
</dbReference>
<gene>
    <name evidence="1" type="ORF">HRR80_001952</name>
</gene>
<protein>
    <submittedName>
        <fullName evidence="1">Uncharacterized protein</fullName>
    </submittedName>
</protein>
<proteinExistence type="predicted"/>
<name>A0AAN6EY54_EXODE</name>
<comment type="caution">
    <text evidence="1">The sequence shown here is derived from an EMBL/GenBank/DDBJ whole genome shotgun (WGS) entry which is preliminary data.</text>
</comment>
<accession>A0AAN6EY54</accession>
<evidence type="ECO:0000313" key="2">
    <source>
        <dbReference type="Proteomes" id="UP001161757"/>
    </source>
</evidence>
<organism evidence="1 2">
    <name type="scientific">Exophiala dermatitidis</name>
    <name type="common">Black yeast-like fungus</name>
    <name type="synonym">Wangiella dermatitidis</name>
    <dbReference type="NCBI Taxonomy" id="5970"/>
    <lineage>
        <taxon>Eukaryota</taxon>
        <taxon>Fungi</taxon>
        <taxon>Dikarya</taxon>
        <taxon>Ascomycota</taxon>
        <taxon>Pezizomycotina</taxon>
        <taxon>Eurotiomycetes</taxon>
        <taxon>Chaetothyriomycetidae</taxon>
        <taxon>Chaetothyriales</taxon>
        <taxon>Herpotrichiellaceae</taxon>
        <taxon>Exophiala</taxon>
    </lineage>
</organism>
<reference evidence="1" key="1">
    <citation type="submission" date="2023-01" db="EMBL/GenBank/DDBJ databases">
        <title>Exophiala dermititidis isolated from Cystic Fibrosis Patient.</title>
        <authorList>
            <person name="Kurbessoian T."/>
            <person name="Crocker A."/>
            <person name="Murante D."/>
            <person name="Hogan D.A."/>
            <person name="Stajich J.E."/>
        </authorList>
    </citation>
    <scope>NUCLEOTIDE SEQUENCE</scope>
    <source>
        <strain evidence="1">Ex8</strain>
    </source>
</reference>
<sequence>MAGRYGVTMNVKLYEAYHNGGAFSSSLWYRGTVIHQCLSTKYGCATAAISLREEPTMRHGWLYMTGDRSRSSGARKLYLPRLQSATSSFVFVRALSRPHPELWASSTFLGCSSVSTLAHG</sequence>
<evidence type="ECO:0000313" key="1">
    <source>
        <dbReference type="EMBL" id="KAJ8993438.1"/>
    </source>
</evidence>
<dbReference type="EMBL" id="JAJGCB010000003">
    <property type="protein sequence ID" value="KAJ8993438.1"/>
    <property type="molecule type" value="Genomic_DNA"/>
</dbReference>
<dbReference type="AlphaFoldDB" id="A0AAN6EY54"/>